<evidence type="ECO:0000313" key="1">
    <source>
        <dbReference type="EMBL" id="MDT7520725.1"/>
    </source>
</evidence>
<dbReference type="Proteomes" id="UP001321700">
    <property type="component" value="Unassembled WGS sequence"/>
</dbReference>
<evidence type="ECO:0000313" key="2">
    <source>
        <dbReference type="Proteomes" id="UP001321700"/>
    </source>
</evidence>
<gene>
    <name evidence="1" type="ORF">RAE19_18965</name>
</gene>
<dbReference type="EMBL" id="JAVBIK010000003">
    <property type="protein sequence ID" value="MDT7520725.1"/>
    <property type="molecule type" value="Genomic_DNA"/>
</dbReference>
<protein>
    <recommendedName>
        <fullName evidence="3">Type III secretion protein</fullName>
    </recommendedName>
</protein>
<comment type="caution">
    <text evidence="1">The sequence shown here is derived from an EMBL/GenBank/DDBJ whole genome shotgun (WGS) entry which is preliminary data.</text>
</comment>
<organism evidence="1 2">
    <name type="scientific">Rhodoferax potami</name>
    <dbReference type="NCBI Taxonomy" id="3068338"/>
    <lineage>
        <taxon>Bacteria</taxon>
        <taxon>Pseudomonadati</taxon>
        <taxon>Pseudomonadota</taxon>
        <taxon>Betaproteobacteria</taxon>
        <taxon>Burkholderiales</taxon>
        <taxon>Comamonadaceae</taxon>
        <taxon>Rhodoferax</taxon>
    </lineage>
</organism>
<name>A0ABU3KSD4_9BURK</name>
<sequence length="92" mass="10089">MALFNTYDSTTSPAGAGVNIGSVYSVLTPMLQTISERFRDRLQQIQGQGDMSSQDLLVVQRETAEMAETTQLTSELMKSLRDMVSSVLKNVA</sequence>
<dbReference type="RefSeq" id="WP_313876390.1">
    <property type="nucleotide sequence ID" value="NZ_JAVBIK010000003.1"/>
</dbReference>
<evidence type="ECO:0008006" key="3">
    <source>
        <dbReference type="Google" id="ProtNLM"/>
    </source>
</evidence>
<keyword evidence="2" id="KW-1185">Reference proteome</keyword>
<proteinExistence type="predicted"/>
<reference evidence="1 2" key="1">
    <citation type="submission" date="2023-08" db="EMBL/GenBank/DDBJ databases">
        <title>Rhodoferax potami sp. nov. and Rhodoferax mekongensis sp. nov., isolated from the Mekong River in Thailand.</title>
        <authorList>
            <person name="Kitikhun S."/>
            <person name="Charoenyingcharoen P."/>
            <person name="Siriarchawattana P."/>
            <person name="Likhitrattanapisal S."/>
            <person name="Nilsakha T."/>
            <person name="Chanpet A."/>
            <person name="Rattanawaree P."/>
            <person name="Ingsriswang S."/>
        </authorList>
    </citation>
    <scope>NUCLEOTIDE SEQUENCE [LARGE SCALE GENOMIC DNA]</scope>
    <source>
        <strain evidence="1 2">TBRC 17660</strain>
    </source>
</reference>
<accession>A0ABU3KSD4</accession>